<dbReference type="PANTHER" id="PTHR42872:SF3">
    <property type="entry name" value="PROTEIN-GLUTAMATE METHYLESTERASE_PROTEIN-GLUTAMINE GLUTAMINASE 1"/>
    <property type="match status" value="1"/>
</dbReference>
<dbReference type="Gene3D" id="3.40.50.2300">
    <property type="match status" value="1"/>
</dbReference>
<dbReference type="HOGENOM" id="CLU_000445_51_0_0"/>
<dbReference type="KEGG" id="ddf:DEFDS_0701"/>
<dbReference type="Pfam" id="PF00072">
    <property type="entry name" value="Response_reg"/>
    <property type="match status" value="1"/>
</dbReference>
<dbReference type="AlphaFoldDB" id="D3PC58"/>
<dbReference type="OrthoDB" id="9793421at2"/>
<feature type="active site" evidence="4">
    <location>
        <position position="190"/>
    </location>
</feature>
<dbReference type="SMART" id="SM00448">
    <property type="entry name" value="REC"/>
    <property type="match status" value="1"/>
</dbReference>
<evidence type="ECO:0000256" key="4">
    <source>
        <dbReference type="PROSITE-ProRule" id="PRU00050"/>
    </source>
</evidence>
<feature type="modified residue" description="4-aspartylphosphate" evidence="5">
    <location>
        <position position="56"/>
    </location>
</feature>
<dbReference type="InterPro" id="IPR011006">
    <property type="entry name" value="CheY-like_superfamily"/>
</dbReference>
<dbReference type="EC" id="3.1.1.61" evidence="2"/>
<evidence type="ECO:0000259" key="6">
    <source>
        <dbReference type="PROSITE" id="PS50110"/>
    </source>
</evidence>
<dbReference type="SUPFAM" id="SSF52172">
    <property type="entry name" value="CheY-like"/>
    <property type="match status" value="1"/>
</dbReference>
<dbReference type="eggNOG" id="COG2201">
    <property type="taxonomic scope" value="Bacteria"/>
</dbReference>
<keyword evidence="9" id="KW-1185">Reference proteome</keyword>
<dbReference type="Pfam" id="PF01339">
    <property type="entry name" value="CheB_methylest"/>
    <property type="match status" value="1"/>
</dbReference>
<comment type="catalytic activity">
    <reaction evidence="3">
        <text>[protein]-L-glutamate 5-O-methyl ester + H2O = L-glutamyl-[protein] + methanol + H(+)</text>
        <dbReference type="Rhea" id="RHEA:23236"/>
        <dbReference type="Rhea" id="RHEA-COMP:10208"/>
        <dbReference type="Rhea" id="RHEA-COMP:10311"/>
        <dbReference type="ChEBI" id="CHEBI:15377"/>
        <dbReference type="ChEBI" id="CHEBI:15378"/>
        <dbReference type="ChEBI" id="CHEBI:17790"/>
        <dbReference type="ChEBI" id="CHEBI:29973"/>
        <dbReference type="ChEBI" id="CHEBI:82795"/>
        <dbReference type="EC" id="3.1.1.61"/>
    </reaction>
</comment>
<dbReference type="PROSITE" id="PS50110">
    <property type="entry name" value="RESPONSE_REGULATORY"/>
    <property type="match status" value="1"/>
</dbReference>
<dbReference type="Proteomes" id="UP000001520">
    <property type="component" value="Chromosome"/>
</dbReference>
<feature type="active site" evidence="4">
    <location>
        <position position="286"/>
    </location>
</feature>
<dbReference type="SUPFAM" id="SSF52738">
    <property type="entry name" value="Methylesterase CheB, C-terminal domain"/>
    <property type="match status" value="1"/>
</dbReference>
<dbReference type="InterPro" id="IPR035909">
    <property type="entry name" value="CheB_C"/>
</dbReference>
<accession>D3PC58</accession>
<reference evidence="8 9" key="1">
    <citation type="journal article" date="2010" name="DNA Res.">
        <title>Bacterial lifestyle in a deep-sea hydrothermal vent chimney revealed by the genome sequence of the thermophilic bacterium Deferribacter desulfuricans SSM1.</title>
        <authorList>
            <person name="Takaki Y."/>
            <person name="Shimamura S."/>
            <person name="Nakagawa S."/>
            <person name="Fukuhara Y."/>
            <person name="Horikawa H."/>
            <person name="Ankai A."/>
            <person name="Harada T."/>
            <person name="Hosoyama A."/>
            <person name="Oguchi A."/>
            <person name="Fukui S."/>
            <person name="Fujita N."/>
            <person name="Takami H."/>
            <person name="Takai K."/>
        </authorList>
    </citation>
    <scope>NUCLEOTIDE SEQUENCE [LARGE SCALE GENOMIC DNA]</scope>
    <source>
        <strain evidence="9">DSM 14783 / JCM 11476 / NBRC 101012 / SSM1</strain>
    </source>
</reference>
<dbReference type="GO" id="GO:0008984">
    <property type="term" value="F:protein-glutamate methylesterase activity"/>
    <property type="evidence" value="ECO:0007669"/>
    <property type="project" value="UniProtKB-EC"/>
</dbReference>
<dbReference type="PANTHER" id="PTHR42872">
    <property type="entry name" value="PROTEIN-GLUTAMATE METHYLESTERASE/PROTEIN-GLUTAMINE GLUTAMINASE"/>
    <property type="match status" value="1"/>
</dbReference>
<proteinExistence type="predicted"/>
<dbReference type="InterPro" id="IPR001789">
    <property type="entry name" value="Sig_transdc_resp-reg_receiver"/>
</dbReference>
<dbReference type="CDD" id="cd17541">
    <property type="entry name" value="REC_CheB-like"/>
    <property type="match status" value="1"/>
</dbReference>
<protein>
    <recommendedName>
        <fullName evidence="2">protein-glutamate methylesterase</fullName>
        <ecNumber evidence="2">3.1.1.61</ecNumber>
    </recommendedName>
</protein>
<dbReference type="GO" id="GO:0000156">
    <property type="term" value="F:phosphorelay response regulator activity"/>
    <property type="evidence" value="ECO:0007669"/>
    <property type="project" value="InterPro"/>
</dbReference>
<feature type="domain" description="CheB-type methylesterase" evidence="7">
    <location>
        <begin position="150"/>
        <end position="341"/>
    </location>
</feature>
<name>D3PC58_DEFDS</name>
<dbReference type="RefSeq" id="WP_013007429.1">
    <property type="nucleotide sequence ID" value="NC_013939.1"/>
</dbReference>
<evidence type="ECO:0000256" key="2">
    <source>
        <dbReference type="ARBA" id="ARBA00039140"/>
    </source>
</evidence>
<keyword evidence="4" id="KW-0145">Chemotaxis</keyword>
<feature type="domain" description="Response regulatory" evidence="6">
    <location>
        <begin position="5"/>
        <end position="122"/>
    </location>
</feature>
<keyword evidence="1 4" id="KW-0378">Hydrolase</keyword>
<sequence>MSKINVLIADDSVFIREALKSMLEDSAEIGEIFLAENGKQAIEICGKKRIDVVLMDLDMPEVNGEEASRVIYENYRLPIIVVTALDSAMIKQAFSLIQNYCIDVVNKPEGFSKGFQDILLRKIKNASTINYKSKKVVDGLKDKINEIILPDEDILKNLYIFAMSTGGPKITPLILKQIETINAPFVLIQHIEPEMFEGYIEWIESKTSKEIISVDYELLFEQKDCIYVLNPKYHTELKKINSRFFKLQKISKNDLYTPPADPFVISAAKIFKSNIRFFVFTGMCSDGLEGAKAVKENGGKVFCQEPEEALVSTMSQSVINAGYCDKVFSVADLSKVIAYEF</sequence>
<dbReference type="PROSITE" id="PS50122">
    <property type="entry name" value="CHEB"/>
    <property type="match status" value="1"/>
</dbReference>
<evidence type="ECO:0000259" key="7">
    <source>
        <dbReference type="PROSITE" id="PS50122"/>
    </source>
</evidence>
<dbReference type="GO" id="GO:0006935">
    <property type="term" value="P:chemotaxis"/>
    <property type="evidence" value="ECO:0007669"/>
    <property type="project" value="UniProtKB-UniRule"/>
</dbReference>
<evidence type="ECO:0000313" key="9">
    <source>
        <dbReference type="Proteomes" id="UP000001520"/>
    </source>
</evidence>
<dbReference type="InterPro" id="IPR000673">
    <property type="entry name" value="Sig_transdc_resp-reg_Me-estase"/>
</dbReference>
<evidence type="ECO:0000256" key="5">
    <source>
        <dbReference type="PROSITE-ProRule" id="PRU00169"/>
    </source>
</evidence>
<keyword evidence="5" id="KW-0597">Phosphoprotein</keyword>
<dbReference type="STRING" id="639282.DEFDS_0701"/>
<evidence type="ECO:0000256" key="3">
    <source>
        <dbReference type="ARBA" id="ARBA00048267"/>
    </source>
</evidence>
<dbReference type="EMBL" id="AP011529">
    <property type="protein sequence ID" value="BAI80181.1"/>
    <property type="molecule type" value="Genomic_DNA"/>
</dbReference>
<gene>
    <name evidence="8" type="ordered locus">DEFDS_0701</name>
</gene>
<dbReference type="Gene3D" id="3.40.50.180">
    <property type="entry name" value="Methylesterase CheB, C-terminal domain"/>
    <property type="match status" value="1"/>
</dbReference>
<feature type="active site" evidence="4">
    <location>
        <position position="164"/>
    </location>
</feature>
<dbReference type="GO" id="GO:0005737">
    <property type="term" value="C:cytoplasm"/>
    <property type="evidence" value="ECO:0007669"/>
    <property type="project" value="InterPro"/>
</dbReference>
<evidence type="ECO:0000313" key="8">
    <source>
        <dbReference type="EMBL" id="BAI80181.1"/>
    </source>
</evidence>
<evidence type="ECO:0000256" key="1">
    <source>
        <dbReference type="ARBA" id="ARBA00022801"/>
    </source>
</evidence>
<organism evidence="8 9">
    <name type="scientific">Deferribacter desulfuricans (strain DSM 14783 / JCM 11476 / NBRC 101012 / SSM1)</name>
    <dbReference type="NCBI Taxonomy" id="639282"/>
    <lineage>
        <taxon>Bacteria</taxon>
        <taxon>Pseudomonadati</taxon>
        <taxon>Deferribacterota</taxon>
        <taxon>Deferribacteres</taxon>
        <taxon>Deferribacterales</taxon>
        <taxon>Deferribacteraceae</taxon>
        <taxon>Deferribacter</taxon>
    </lineage>
</organism>